<evidence type="ECO:0000313" key="2">
    <source>
        <dbReference type="Proteomes" id="UP000198287"/>
    </source>
</evidence>
<sequence>AARFRKEPSHPSEENHSTLPFILGLVGETNVDATNDVILSDLGSSTMNDNLLPATSTSIPTQNIVMDRQDDPFIAESLQNCNLDSVRLLFAKKLKQVTDDEVEEVIKDWLKTAPKRLRQQIGSLGIPHVGDEDMEGEDEA</sequence>
<dbReference type="AlphaFoldDB" id="A0A226DBG1"/>
<proteinExistence type="predicted"/>
<accession>A0A226DBG1</accession>
<dbReference type="Proteomes" id="UP000198287">
    <property type="component" value="Unassembled WGS sequence"/>
</dbReference>
<evidence type="ECO:0000313" key="1">
    <source>
        <dbReference type="EMBL" id="OXA42862.1"/>
    </source>
</evidence>
<protein>
    <submittedName>
        <fullName evidence="1">Uncharacterized protein</fullName>
    </submittedName>
</protein>
<keyword evidence="2" id="KW-1185">Reference proteome</keyword>
<feature type="non-terminal residue" evidence="1">
    <location>
        <position position="1"/>
    </location>
</feature>
<comment type="caution">
    <text evidence="1">The sequence shown here is derived from an EMBL/GenBank/DDBJ whole genome shotgun (WGS) entry which is preliminary data.</text>
</comment>
<name>A0A226DBG1_FOLCA</name>
<organism evidence="1 2">
    <name type="scientific">Folsomia candida</name>
    <name type="common">Springtail</name>
    <dbReference type="NCBI Taxonomy" id="158441"/>
    <lineage>
        <taxon>Eukaryota</taxon>
        <taxon>Metazoa</taxon>
        <taxon>Ecdysozoa</taxon>
        <taxon>Arthropoda</taxon>
        <taxon>Hexapoda</taxon>
        <taxon>Collembola</taxon>
        <taxon>Entomobryomorpha</taxon>
        <taxon>Isotomoidea</taxon>
        <taxon>Isotomidae</taxon>
        <taxon>Proisotominae</taxon>
        <taxon>Folsomia</taxon>
    </lineage>
</organism>
<gene>
    <name evidence="1" type="ORF">Fcan01_22395</name>
</gene>
<dbReference type="EMBL" id="LNIX01000024">
    <property type="protein sequence ID" value="OXA42862.1"/>
    <property type="molecule type" value="Genomic_DNA"/>
</dbReference>
<reference evidence="1 2" key="1">
    <citation type="submission" date="2015-12" db="EMBL/GenBank/DDBJ databases">
        <title>The genome of Folsomia candida.</title>
        <authorList>
            <person name="Faddeeva A."/>
            <person name="Derks M.F."/>
            <person name="Anvar Y."/>
            <person name="Smit S."/>
            <person name="Van Straalen N."/>
            <person name="Roelofs D."/>
        </authorList>
    </citation>
    <scope>NUCLEOTIDE SEQUENCE [LARGE SCALE GENOMIC DNA]</scope>
    <source>
        <strain evidence="1 2">VU population</strain>
        <tissue evidence="1">Whole body</tissue>
    </source>
</reference>